<evidence type="ECO:0000256" key="1">
    <source>
        <dbReference type="SAM" id="Phobius"/>
    </source>
</evidence>
<dbReference type="Proteomes" id="UP000029453">
    <property type="component" value="Unassembled WGS sequence"/>
</dbReference>
<dbReference type="EMBL" id="BALG01000016">
    <property type="protein sequence ID" value="GAC40909.1"/>
    <property type="molecule type" value="Genomic_DNA"/>
</dbReference>
<gene>
    <name evidence="2" type="ORF">PPOP_0246</name>
</gene>
<sequence>MAYRMKRAQGPTELLIVFFMLEIAAFYPFYHIVGPARLIYPITAGCVDKPMGQVGIILCL</sequence>
<keyword evidence="2" id="KW-0808">Transferase</keyword>
<dbReference type="AlphaFoldDB" id="M9LXX6"/>
<keyword evidence="1" id="KW-0472">Membrane</keyword>
<comment type="caution">
    <text evidence="2">The sequence shown here is derived from an EMBL/GenBank/DDBJ whole genome shotgun (WGS) entry which is preliminary data.</text>
</comment>
<feature type="transmembrane region" description="Helical" evidence="1">
    <location>
        <begin position="12"/>
        <end position="30"/>
    </location>
</feature>
<accession>M9LXX6</accession>
<keyword evidence="1" id="KW-0812">Transmembrane</keyword>
<keyword evidence="3" id="KW-1185">Reference proteome</keyword>
<organism evidence="2 3">
    <name type="scientific">Paenibacillus popilliae ATCC 14706</name>
    <dbReference type="NCBI Taxonomy" id="1212764"/>
    <lineage>
        <taxon>Bacteria</taxon>
        <taxon>Bacillati</taxon>
        <taxon>Bacillota</taxon>
        <taxon>Bacilli</taxon>
        <taxon>Bacillales</taxon>
        <taxon>Paenibacillaceae</taxon>
        <taxon>Paenibacillus</taxon>
    </lineage>
</organism>
<dbReference type="GO" id="GO:0016740">
    <property type="term" value="F:transferase activity"/>
    <property type="evidence" value="ECO:0007669"/>
    <property type="project" value="UniProtKB-KW"/>
</dbReference>
<keyword evidence="1" id="KW-1133">Transmembrane helix</keyword>
<evidence type="ECO:0000313" key="2">
    <source>
        <dbReference type="EMBL" id="GAC40909.1"/>
    </source>
</evidence>
<name>M9LXX6_PAEPP</name>
<proteinExistence type="predicted"/>
<evidence type="ECO:0000313" key="3">
    <source>
        <dbReference type="Proteomes" id="UP000029453"/>
    </source>
</evidence>
<protein>
    <submittedName>
        <fullName evidence="2">Histone acetyltransferase HPA2</fullName>
    </submittedName>
</protein>
<reference evidence="2 3" key="1">
    <citation type="submission" date="2012-10" db="EMBL/GenBank/DDBJ databases">
        <title>Draft Genome Sequence of Paenibacillus popilliae ATCC 14706T.</title>
        <authorList>
            <person name="Iiyama K."/>
            <person name="Mori K."/>
            <person name="Mon H."/>
            <person name="Chieda Y."/>
            <person name="Lee J.M."/>
            <person name="Kusakabe T."/>
            <person name="Tashiro K."/>
            <person name="Asano S."/>
            <person name="Yasunaga-Aoki C."/>
            <person name="Shimizu S."/>
        </authorList>
    </citation>
    <scope>NUCLEOTIDE SEQUENCE [LARGE SCALE GENOMIC DNA]</scope>
    <source>
        <strain evidence="2 3">ATCC 14706</strain>
    </source>
</reference>